<dbReference type="Gene3D" id="3.40.50.150">
    <property type="entry name" value="Vaccinia Virus protein VP39"/>
    <property type="match status" value="1"/>
</dbReference>
<dbReference type="EMBL" id="BAABFX010000009">
    <property type="protein sequence ID" value="GAA4389009.1"/>
    <property type="molecule type" value="Genomic_DNA"/>
</dbReference>
<dbReference type="PANTHER" id="PTHR32319">
    <property type="entry name" value="BACTERIAL HEMOLYSIN-LIKE PROTEIN"/>
    <property type="match status" value="1"/>
</dbReference>
<reference evidence="4" key="1">
    <citation type="journal article" date="2019" name="Int. J. Syst. Evol. Microbiol.">
        <title>The Global Catalogue of Microorganisms (GCM) 10K type strain sequencing project: providing services to taxonomists for standard genome sequencing and annotation.</title>
        <authorList>
            <consortium name="The Broad Institute Genomics Platform"/>
            <consortium name="The Broad Institute Genome Sequencing Center for Infectious Disease"/>
            <person name="Wu L."/>
            <person name="Ma J."/>
        </authorList>
    </citation>
    <scope>NUCLEOTIDE SEQUENCE [LARGE SCALE GENOMIC DNA]</scope>
    <source>
        <strain evidence="4">JCM 17738</strain>
    </source>
</reference>
<dbReference type="InterPro" id="IPR002877">
    <property type="entry name" value="RNA_MeTrfase_FtsJ_dom"/>
</dbReference>
<dbReference type="InterPro" id="IPR029063">
    <property type="entry name" value="SAM-dependent_MTases_sf"/>
</dbReference>
<evidence type="ECO:0000313" key="3">
    <source>
        <dbReference type="EMBL" id="GAA4389009.1"/>
    </source>
</evidence>
<name>A0ABP8JDH0_9MICO</name>
<gene>
    <name evidence="3" type="primary">tlyA</name>
    <name evidence="3" type="ORF">GCM10023153_04870</name>
</gene>
<sequence>MAAKPSLPVADDVIEVEVSGPRWVGRAAHKLDAALQEWAPEGLTVQGRRCVDVGASTGGFTQVLLAAGAAHVAAVDVGHGQLVPEVANDPRVTEHSGTTIRGLQPETIGGPADLVVADLSFISLTLVLADLVRLMGERGDLVVLVKPQFEVGRGRLNRQGVVTDQRDRTAALHRVVEATLDAGLFVHGIRQSPIAGTTGNVEYLLWARSDPSDTMSADRVREIVRETTTEARGGRA</sequence>
<keyword evidence="1" id="KW-0694">RNA-binding</keyword>
<protein>
    <submittedName>
        <fullName evidence="3">16S/23S rRNA (Cytidine-2'-O)-methyltransferase TlyA</fullName>
    </submittedName>
</protein>
<evidence type="ECO:0000313" key="4">
    <source>
        <dbReference type="Proteomes" id="UP001500390"/>
    </source>
</evidence>
<dbReference type="Proteomes" id="UP001500390">
    <property type="component" value="Unassembled WGS sequence"/>
</dbReference>
<feature type="domain" description="Ribosomal RNA methyltransferase FtsJ" evidence="2">
    <location>
        <begin position="23"/>
        <end position="208"/>
    </location>
</feature>
<evidence type="ECO:0000256" key="1">
    <source>
        <dbReference type="ARBA" id="ARBA00022884"/>
    </source>
</evidence>
<keyword evidence="4" id="KW-1185">Reference proteome</keyword>
<dbReference type="PANTHER" id="PTHR32319:SF0">
    <property type="entry name" value="BACTERIAL HEMOLYSIN-LIKE PROTEIN"/>
    <property type="match status" value="1"/>
</dbReference>
<comment type="caution">
    <text evidence="3">The sequence shown here is derived from an EMBL/GenBank/DDBJ whole genome shotgun (WGS) entry which is preliminary data.</text>
</comment>
<proteinExistence type="predicted"/>
<organism evidence="3 4">
    <name type="scientific">Ornithinibacter aureus</name>
    <dbReference type="NCBI Taxonomy" id="622664"/>
    <lineage>
        <taxon>Bacteria</taxon>
        <taxon>Bacillati</taxon>
        <taxon>Actinomycetota</taxon>
        <taxon>Actinomycetes</taxon>
        <taxon>Micrococcales</taxon>
        <taxon>Intrasporangiaceae</taxon>
        <taxon>Ornithinibacter</taxon>
    </lineage>
</organism>
<dbReference type="InterPro" id="IPR047048">
    <property type="entry name" value="TlyA"/>
</dbReference>
<dbReference type="SUPFAM" id="SSF53335">
    <property type="entry name" value="S-adenosyl-L-methionine-dependent methyltransferases"/>
    <property type="match status" value="1"/>
</dbReference>
<evidence type="ECO:0000259" key="2">
    <source>
        <dbReference type="Pfam" id="PF01728"/>
    </source>
</evidence>
<dbReference type="Pfam" id="PF01728">
    <property type="entry name" value="FtsJ"/>
    <property type="match status" value="1"/>
</dbReference>
<accession>A0ABP8JDH0</accession>